<dbReference type="AlphaFoldDB" id="A0AAW8JE34"/>
<dbReference type="Pfam" id="PF07007">
    <property type="entry name" value="LprI"/>
    <property type="match status" value="1"/>
</dbReference>
<name>A0AAW8JE34_9GAMM</name>
<dbReference type="RefSeq" id="WP_308981957.1">
    <property type="nucleotide sequence ID" value="NZ_JAVIDL010000036.1"/>
</dbReference>
<protein>
    <submittedName>
        <fullName evidence="3">Lysozyme inhibitor LprI family protein</fullName>
    </submittedName>
</protein>
<feature type="chain" id="PRO_5043656283" evidence="1">
    <location>
        <begin position="24"/>
        <end position="138"/>
    </location>
</feature>
<dbReference type="EMBL" id="JAVIDL010000036">
    <property type="protein sequence ID" value="MDQ8936850.1"/>
    <property type="molecule type" value="Genomic_DNA"/>
</dbReference>
<feature type="domain" description="Lysozyme inhibitor LprI-like N-terminal" evidence="2">
    <location>
        <begin position="39"/>
        <end position="123"/>
    </location>
</feature>
<evidence type="ECO:0000313" key="4">
    <source>
        <dbReference type="Proteomes" id="UP001243844"/>
    </source>
</evidence>
<evidence type="ECO:0000256" key="1">
    <source>
        <dbReference type="SAM" id="SignalP"/>
    </source>
</evidence>
<dbReference type="Proteomes" id="UP001243844">
    <property type="component" value="Unassembled WGS sequence"/>
</dbReference>
<evidence type="ECO:0000313" key="3">
    <source>
        <dbReference type="EMBL" id="MDQ8936850.1"/>
    </source>
</evidence>
<organism evidence="3 4">
    <name type="scientific">Acinetobacter rudis</name>
    <dbReference type="NCBI Taxonomy" id="632955"/>
    <lineage>
        <taxon>Bacteria</taxon>
        <taxon>Pseudomonadati</taxon>
        <taxon>Pseudomonadota</taxon>
        <taxon>Gammaproteobacteria</taxon>
        <taxon>Moraxellales</taxon>
        <taxon>Moraxellaceae</taxon>
        <taxon>Acinetobacter</taxon>
    </lineage>
</organism>
<dbReference type="Gene3D" id="1.20.1270.180">
    <property type="match status" value="1"/>
</dbReference>
<accession>A0AAW8JE34</accession>
<proteinExistence type="predicted"/>
<evidence type="ECO:0000259" key="2">
    <source>
        <dbReference type="Pfam" id="PF07007"/>
    </source>
</evidence>
<comment type="caution">
    <text evidence="3">The sequence shown here is derived from an EMBL/GenBank/DDBJ whole genome shotgun (WGS) entry which is preliminary data.</text>
</comment>
<sequence>MKKMLLNSVCISSLCAISSTLFAAPIATQHVLSERFNLCSTKAQGIIEQAACLSDESELQNTRLDHAYTLLQSKLDQKQKADLAIAQRLWHSTRNSDSIFEAILFDQSQPENLQMQLNELQRIKFRADQLENYINIIN</sequence>
<feature type="signal peptide" evidence="1">
    <location>
        <begin position="1"/>
        <end position="23"/>
    </location>
</feature>
<reference evidence="3" key="1">
    <citation type="submission" date="2023-08" db="EMBL/GenBank/DDBJ databases">
        <title>Emergence of clinically-relevant ST2 carbapenem-resistant Acinetobacter baumannii strains in hospital sewages in Zhejiang, East of China.</title>
        <authorList>
            <person name="Kaichao C."/>
            <person name="Zhang R."/>
        </authorList>
    </citation>
    <scope>NUCLEOTIDE SEQUENCE</scope>
    <source>
        <strain evidence="3">M-RB-37</strain>
    </source>
</reference>
<dbReference type="InterPro" id="IPR009739">
    <property type="entry name" value="LprI-like_N"/>
</dbReference>
<keyword evidence="1" id="KW-0732">Signal</keyword>
<gene>
    <name evidence="3" type="ORF">RFH47_14080</name>
</gene>